<reference evidence="1" key="2">
    <citation type="journal article" date="2021" name="PeerJ">
        <title>Extensive microbial diversity within the chicken gut microbiome revealed by metagenomics and culture.</title>
        <authorList>
            <person name="Gilroy R."/>
            <person name="Ravi A."/>
            <person name="Getino M."/>
            <person name="Pursley I."/>
            <person name="Horton D.L."/>
            <person name="Alikhan N.F."/>
            <person name="Baker D."/>
            <person name="Gharbi K."/>
            <person name="Hall N."/>
            <person name="Watson M."/>
            <person name="Adriaenssens E.M."/>
            <person name="Foster-Nyarko E."/>
            <person name="Jarju S."/>
            <person name="Secka A."/>
            <person name="Antonio M."/>
            <person name="Oren A."/>
            <person name="Chaudhuri R.R."/>
            <person name="La Ragione R."/>
            <person name="Hildebrand F."/>
            <person name="Pallen M.J."/>
        </authorList>
    </citation>
    <scope>NUCLEOTIDE SEQUENCE</scope>
    <source>
        <strain evidence="1">35461</strain>
    </source>
</reference>
<dbReference type="Proteomes" id="UP000886845">
    <property type="component" value="Unassembled WGS sequence"/>
</dbReference>
<proteinExistence type="predicted"/>
<accession>A0A9D1T2I0</accession>
<evidence type="ECO:0000313" key="1">
    <source>
        <dbReference type="EMBL" id="HIV09011.1"/>
    </source>
</evidence>
<organism evidence="1 2">
    <name type="scientific">Candidatus Spyradenecus faecavium</name>
    <dbReference type="NCBI Taxonomy" id="2840947"/>
    <lineage>
        <taxon>Bacteria</taxon>
        <taxon>Pseudomonadati</taxon>
        <taxon>Lentisphaerota</taxon>
        <taxon>Lentisphaeria</taxon>
        <taxon>Lentisphaerales</taxon>
        <taxon>Lentisphaeraceae</taxon>
        <taxon>Lentisphaeraceae incertae sedis</taxon>
        <taxon>Candidatus Spyradenecus</taxon>
    </lineage>
</organism>
<protein>
    <submittedName>
        <fullName evidence="1">Uncharacterized protein</fullName>
    </submittedName>
</protein>
<comment type="caution">
    <text evidence="1">The sequence shown here is derived from an EMBL/GenBank/DDBJ whole genome shotgun (WGS) entry which is preliminary data.</text>
</comment>
<reference evidence="1" key="1">
    <citation type="submission" date="2020-10" db="EMBL/GenBank/DDBJ databases">
        <authorList>
            <person name="Gilroy R."/>
        </authorList>
    </citation>
    <scope>NUCLEOTIDE SEQUENCE</scope>
    <source>
        <strain evidence="1">35461</strain>
    </source>
</reference>
<name>A0A9D1T2I0_9BACT</name>
<sequence length="302" mass="31221">MATSLTSPALVYSTDKAIIAARRALAKVAFFATDFSADAVRPGTTMKISVFTPGAASAFDASTNNYEKTDGSVAFASVTFDHHVKHTFQFDDKDFTLVDGTNFWANAGRASGSALAKAIIGAVSALINKTSIPKSAANEVVFASVTKGAVAALRDTCAKADIDPGETVLMLTPKLFADLLATLDANVYGGPEAIRHGIVEGLYGFKAVMENGDLSASADEKLNGALIPTDALVVAGRQVPVLSPSVYEEIGTTRDDVSGLVVGVRRHGDPATGANYVTHEALLGAALAQPAKCVRLVSAATA</sequence>
<evidence type="ECO:0000313" key="2">
    <source>
        <dbReference type="Proteomes" id="UP000886845"/>
    </source>
</evidence>
<dbReference type="EMBL" id="DVOR01000087">
    <property type="protein sequence ID" value="HIV09011.1"/>
    <property type="molecule type" value="Genomic_DNA"/>
</dbReference>
<gene>
    <name evidence="1" type="ORF">IAC79_02710</name>
</gene>
<dbReference type="AlphaFoldDB" id="A0A9D1T2I0"/>